<evidence type="ECO:0000313" key="3">
    <source>
        <dbReference type="WBParaSite" id="L893_g25833.t1"/>
    </source>
</evidence>
<name>A0A1I7ZEV2_9BILA</name>
<dbReference type="PANTHER" id="PTHR35014:SF1">
    <property type="entry name" value="INFECTION RESPONSE PROTEIN"/>
    <property type="match status" value="1"/>
</dbReference>
<dbReference type="PANTHER" id="PTHR35014">
    <property type="entry name" value="INFECTION RESPONSE PROTEIN-RELATED"/>
    <property type="match status" value="1"/>
</dbReference>
<dbReference type="Proteomes" id="UP000095287">
    <property type="component" value="Unplaced"/>
</dbReference>
<feature type="chain" id="PRO_5009313360" evidence="1">
    <location>
        <begin position="19"/>
        <end position="239"/>
    </location>
</feature>
<accession>A0A1I7ZEV2</accession>
<feature type="signal peptide" evidence="1">
    <location>
        <begin position="1"/>
        <end position="18"/>
    </location>
</feature>
<evidence type="ECO:0000313" key="2">
    <source>
        <dbReference type="Proteomes" id="UP000095287"/>
    </source>
</evidence>
<evidence type="ECO:0000256" key="1">
    <source>
        <dbReference type="SAM" id="SignalP"/>
    </source>
</evidence>
<dbReference type="AlphaFoldDB" id="A0A1I7ZEV2"/>
<keyword evidence="1" id="KW-0732">Signal</keyword>
<proteinExistence type="predicted"/>
<organism evidence="2 3">
    <name type="scientific">Steinernema glaseri</name>
    <dbReference type="NCBI Taxonomy" id="37863"/>
    <lineage>
        <taxon>Eukaryota</taxon>
        <taxon>Metazoa</taxon>
        <taxon>Ecdysozoa</taxon>
        <taxon>Nematoda</taxon>
        <taxon>Chromadorea</taxon>
        <taxon>Rhabditida</taxon>
        <taxon>Tylenchina</taxon>
        <taxon>Panagrolaimomorpha</taxon>
        <taxon>Strongyloidoidea</taxon>
        <taxon>Steinernematidae</taxon>
        <taxon>Steinernema</taxon>
    </lineage>
</organism>
<reference evidence="3" key="1">
    <citation type="submission" date="2016-11" db="UniProtKB">
        <authorList>
            <consortium name="WormBaseParasite"/>
        </authorList>
    </citation>
    <scope>IDENTIFICATION</scope>
</reference>
<dbReference type="WBParaSite" id="L893_g25833.t1">
    <property type="protein sequence ID" value="L893_g25833.t1"/>
    <property type="gene ID" value="L893_g25833"/>
</dbReference>
<keyword evidence="2" id="KW-1185">Reference proteome</keyword>
<protein>
    <submittedName>
        <fullName evidence="3">Secreted protein</fullName>
    </submittedName>
</protein>
<sequence>MTPFATLLLLSFSCLAYGYKVNPAPVICQRAPACITQYLSKMDVATPPYPGYIAIVGKKQEYLADGPRGLDLLCQWNTEFQSCMSDDPQCLQGNSSQYLASKLGIDARQAELYEVYFAENVYECSDGKQGLLDNLQCFKDHRNQSRQIIQKCFQYNSSYGSDRCQLAVSVTECLRDGFRQECGLSAGEFMCNEEKVALGKSTYADCAPVYDTVDCKGASRVFGAFLSLFVLTMSLATLA</sequence>